<dbReference type="OrthoDB" id="69550at2759"/>
<evidence type="ECO:0000256" key="1">
    <source>
        <dbReference type="ARBA" id="ARBA00003035"/>
    </source>
</evidence>
<organism evidence="10 11">
    <name type="scientific">Hesseltinella vesiculosa</name>
    <dbReference type="NCBI Taxonomy" id="101127"/>
    <lineage>
        <taxon>Eukaryota</taxon>
        <taxon>Fungi</taxon>
        <taxon>Fungi incertae sedis</taxon>
        <taxon>Mucoromycota</taxon>
        <taxon>Mucoromycotina</taxon>
        <taxon>Mucoromycetes</taxon>
        <taxon>Mucorales</taxon>
        <taxon>Cunninghamellaceae</taxon>
        <taxon>Hesseltinella</taxon>
    </lineage>
</organism>
<keyword evidence="11" id="KW-1185">Reference proteome</keyword>
<dbReference type="AlphaFoldDB" id="A0A1X2GEM4"/>
<gene>
    <name evidence="10" type="ORF">DM01DRAFT_1336964</name>
</gene>
<dbReference type="InterPro" id="IPR028217">
    <property type="entry name" value="Rsa3_C"/>
</dbReference>
<keyword evidence="6" id="KW-0539">Nucleus</keyword>
<comment type="caution">
    <text evidence="10">The sequence shown here is derived from an EMBL/GenBank/DDBJ whole genome shotgun (WGS) entry which is preliminary data.</text>
</comment>
<dbReference type="GO" id="GO:0000027">
    <property type="term" value="P:ribosomal large subunit assembly"/>
    <property type="evidence" value="ECO:0007669"/>
    <property type="project" value="TreeGrafter"/>
</dbReference>
<comment type="function">
    <text evidence="1">Required for efficient biogenesis of the 60S ribosomal subunit.</text>
</comment>
<name>A0A1X2GEM4_9FUNG</name>
<evidence type="ECO:0000313" key="10">
    <source>
        <dbReference type="EMBL" id="ORX51974.1"/>
    </source>
</evidence>
<evidence type="ECO:0000313" key="11">
    <source>
        <dbReference type="Proteomes" id="UP000242146"/>
    </source>
</evidence>
<accession>A0A1X2GEM4</accession>
<evidence type="ECO:0000259" key="9">
    <source>
        <dbReference type="Pfam" id="PF14615"/>
    </source>
</evidence>
<comment type="similarity">
    <text evidence="3">Belongs to the RSA3 family.</text>
</comment>
<evidence type="ECO:0000256" key="8">
    <source>
        <dbReference type="SAM" id="MobiDB-lite"/>
    </source>
</evidence>
<proteinExistence type="inferred from homology"/>
<feature type="domain" description="Ribosome-assembly protein 3 C-terminal" evidence="9">
    <location>
        <begin position="101"/>
        <end position="146"/>
    </location>
</feature>
<dbReference type="GO" id="GO:0030687">
    <property type="term" value="C:preribosome, large subunit precursor"/>
    <property type="evidence" value="ECO:0007669"/>
    <property type="project" value="TreeGrafter"/>
</dbReference>
<dbReference type="PANTHER" id="PTHR28127:SF1">
    <property type="entry name" value="RIBOSOME ASSEMBLY PROTEIN 3"/>
    <property type="match status" value="1"/>
</dbReference>
<dbReference type="PANTHER" id="PTHR28127">
    <property type="entry name" value="RIBOSOME ASSEMBLY PROTEIN 3"/>
    <property type="match status" value="1"/>
</dbReference>
<dbReference type="EMBL" id="MCGT01000019">
    <property type="protein sequence ID" value="ORX51974.1"/>
    <property type="molecule type" value="Genomic_DNA"/>
</dbReference>
<keyword evidence="7" id="KW-0687">Ribonucleoprotein</keyword>
<feature type="region of interest" description="Disordered" evidence="8">
    <location>
        <begin position="1"/>
        <end position="102"/>
    </location>
</feature>
<reference evidence="10 11" key="1">
    <citation type="submission" date="2016-07" db="EMBL/GenBank/DDBJ databases">
        <title>Pervasive Adenine N6-methylation of Active Genes in Fungi.</title>
        <authorList>
            <consortium name="DOE Joint Genome Institute"/>
            <person name="Mondo S.J."/>
            <person name="Dannebaum R.O."/>
            <person name="Kuo R.C."/>
            <person name="Labutti K."/>
            <person name="Haridas S."/>
            <person name="Kuo A."/>
            <person name="Salamov A."/>
            <person name="Ahrendt S.R."/>
            <person name="Lipzen A."/>
            <person name="Sullivan W."/>
            <person name="Andreopoulos W.B."/>
            <person name="Clum A."/>
            <person name="Lindquist E."/>
            <person name="Daum C."/>
            <person name="Ramamoorthy G.K."/>
            <person name="Gryganskyi A."/>
            <person name="Culley D."/>
            <person name="Magnuson J.K."/>
            <person name="James T.Y."/>
            <person name="O'Malley M.A."/>
            <person name="Stajich J.E."/>
            <person name="Spatafora J.W."/>
            <person name="Visel A."/>
            <person name="Grigoriev I.V."/>
        </authorList>
    </citation>
    <scope>NUCLEOTIDE SEQUENCE [LARGE SCALE GENOMIC DNA]</scope>
    <source>
        <strain evidence="10 11">NRRL 3301</strain>
    </source>
</reference>
<dbReference type="GO" id="GO:0005730">
    <property type="term" value="C:nucleolus"/>
    <property type="evidence" value="ECO:0007669"/>
    <property type="project" value="UniProtKB-SubCell"/>
</dbReference>
<comment type="subcellular location">
    <subcellularLocation>
        <location evidence="2">Nucleus</location>
        <location evidence="2">Nucleolus</location>
    </subcellularLocation>
</comment>
<protein>
    <recommendedName>
        <fullName evidence="4">Ribosome assembly protein 3</fullName>
    </recommendedName>
</protein>
<keyword evidence="5" id="KW-0690">Ribosome biogenesis</keyword>
<dbReference type="Proteomes" id="UP000242146">
    <property type="component" value="Unassembled WGS sequence"/>
</dbReference>
<dbReference type="Pfam" id="PF14615">
    <property type="entry name" value="Rsa3"/>
    <property type="match status" value="1"/>
</dbReference>
<evidence type="ECO:0000256" key="3">
    <source>
        <dbReference type="ARBA" id="ARBA00006256"/>
    </source>
</evidence>
<dbReference type="STRING" id="101127.A0A1X2GEM4"/>
<feature type="compositionally biased region" description="Basic residues" evidence="8">
    <location>
        <begin position="1"/>
        <end position="19"/>
    </location>
</feature>
<dbReference type="InterPro" id="IPR051898">
    <property type="entry name" value="Ribosome_Assembly_3"/>
</dbReference>
<evidence type="ECO:0000256" key="7">
    <source>
        <dbReference type="ARBA" id="ARBA00023274"/>
    </source>
</evidence>
<evidence type="ECO:0000256" key="6">
    <source>
        <dbReference type="ARBA" id="ARBA00023242"/>
    </source>
</evidence>
<evidence type="ECO:0000256" key="5">
    <source>
        <dbReference type="ARBA" id="ARBA00022517"/>
    </source>
</evidence>
<feature type="compositionally biased region" description="Polar residues" evidence="8">
    <location>
        <begin position="50"/>
        <end position="59"/>
    </location>
</feature>
<evidence type="ECO:0000256" key="2">
    <source>
        <dbReference type="ARBA" id="ARBA00004604"/>
    </source>
</evidence>
<evidence type="ECO:0000256" key="4">
    <source>
        <dbReference type="ARBA" id="ARBA00015339"/>
    </source>
</evidence>
<sequence length="156" mass="17110">MANSKKRQAGFKQNHKAKQPKLQQTEDDGLDLAINPTSMDDILDQLVEDATSSNGSQLPLTKAYESASDSDDEDQPAAGQQEPMDQDETSSNSIPTPPQDFRSFYMGQLTAGFGNDLDVLRQEPSLNTSRLNVLIDSLETGISVFDGLEKQIMLTE</sequence>